<dbReference type="AlphaFoldDB" id="A0A3M6UEE4"/>
<evidence type="ECO:0000313" key="1">
    <source>
        <dbReference type="EMBL" id="RMX52032.1"/>
    </source>
</evidence>
<comment type="caution">
    <text evidence="1">The sequence shown here is derived from an EMBL/GenBank/DDBJ whole genome shotgun (WGS) entry which is preliminary data.</text>
</comment>
<dbReference type="EMBL" id="RCHS01001704">
    <property type="protein sequence ID" value="RMX52032.1"/>
    <property type="molecule type" value="Genomic_DNA"/>
</dbReference>
<reference evidence="1 2" key="1">
    <citation type="journal article" date="2018" name="Sci. Rep.">
        <title>Comparative analysis of the Pocillopora damicornis genome highlights role of immune system in coral evolution.</title>
        <authorList>
            <person name="Cunning R."/>
            <person name="Bay R.A."/>
            <person name="Gillette P."/>
            <person name="Baker A.C."/>
            <person name="Traylor-Knowles N."/>
        </authorList>
    </citation>
    <scope>NUCLEOTIDE SEQUENCE [LARGE SCALE GENOMIC DNA]</scope>
    <source>
        <strain evidence="1">RSMAS</strain>
        <tissue evidence="1">Whole animal</tissue>
    </source>
</reference>
<protein>
    <submittedName>
        <fullName evidence="1">Uncharacterized protein</fullName>
    </submittedName>
</protein>
<name>A0A3M6UEE4_POCDA</name>
<evidence type="ECO:0000313" key="2">
    <source>
        <dbReference type="Proteomes" id="UP000275408"/>
    </source>
</evidence>
<dbReference type="Proteomes" id="UP000275408">
    <property type="component" value="Unassembled WGS sequence"/>
</dbReference>
<proteinExistence type="predicted"/>
<accession>A0A3M6UEE4</accession>
<gene>
    <name evidence="1" type="ORF">pdam_00003750</name>
</gene>
<keyword evidence="2" id="KW-1185">Reference proteome</keyword>
<sequence>MFFVVKNHLVLIKLGQQRAEQDGAMMNVQDRASPTPDTRLQPRVGEMAPIGMHVIPHQRGALVSGGGNCIGTAIGIQCMAVEPSTFFHQRIASRPLPRENDE</sequence>
<organism evidence="1 2">
    <name type="scientific">Pocillopora damicornis</name>
    <name type="common">Cauliflower coral</name>
    <name type="synonym">Millepora damicornis</name>
    <dbReference type="NCBI Taxonomy" id="46731"/>
    <lineage>
        <taxon>Eukaryota</taxon>
        <taxon>Metazoa</taxon>
        <taxon>Cnidaria</taxon>
        <taxon>Anthozoa</taxon>
        <taxon>Hexacorallia</taxon>
        <taxon>Scleractinia</taxon>
        <taxon>Astrocoeniina</taxon>
        <taxon>Pocilloporidae</taxon>
        <taxon>Pocillopora</taxon>
    </lineage>
</organism>